<proteinExistence type="predicted"/>
<reference evidence="1 2" key="1">
    <citation type="submission" date="2013-03" db="EMBL/GenBank/DDBJ databases">
        <authorList>
            <person name="Casali N."/>
            <person name="Drobniewski F.A."/>
        </authorList>
    </citation>
    <scope>NUCLEOTIDE SEQUENCE [LARGE SCALE GENOMIC DNA]</scope>
    <source>
        <strain evidence="1 2">112400015</strain>
    </source>
</reference>
<organism evidence="1 2">
    <name type="scientific">Mycobacterium orygis 112400015</name>
    <dbReference type="NCBI Taxonomy" id="1305739"/>
    <lineage>
        <taxon>Bacteria</taxon>
        <taxon>Bacillati</taxon>
        <taxon>Actinomycetota</taxon>
        <taxon>Actinomycetes</taxon>
        <taxon>Mycobacteriales</taxon>
        <taxon>Mycobacteriaceae</taxon>
        <taxon>Mycobacterium</taxon>
        <taxon>Mycobacterium tuberculosis complex</taxon>
    </lineage>
</organism>
<dbReference type="EMBL" id="APKD01000058">
    <property type="protein sequence ID" value="EMT34814.1"/>
    <property type="molecule type" value="Genomic_DNA"/>
</dbReference>
<dbReference type="AlphaFoldDB" id="A0A829C8X1"/>
<protein>
    <recommendedName>
        <fullName evidence="3">dTDP-glucose 4,6-dehydratase</fullName>
    </recommendedName>
</protein>
<gene>
    <name evidence="1" type="ORF">MORY_15777</name>
</gene>
<name>A0A829C8X1_9MYCO</name>
<evidence type="ECO:0000313" key="1">
    <source>
        <dbReference type="EMBL" id="EMT34814.1"/>
    </source>
</evidence>
<evidence type="ECO:0008006" key="3">
    <source>
        <dbReference type="Google" id="ProtNLM"/>
    </source>
</evidence>
<sequence length="46" mass="5004">MTGAAPRKLLDVSVLQEAGWPPKITPPKGIESTLRWYRANVGAAKK</sequence>
<dbReference type="Proteomes" id="UP000012070">
    <property type="component" value="Unassembled WGS sequence"/>
</dbReference>
<evidence type="ECO:0000313" key="2">
    <source>
        <dbReference type="Proteomes" id="UP000012070"/>
    </source>
</evidence>
<reference evidence="2" key="2">
    <citation type="submission" date="2013-04" db="EMBL/GenBank/DDBJ databases">
        <title>Non-Mycobacterium tuberculosis sensu stricto in a globally representative population.</title>
        <authorList>
            <person name="Stone M.J."/>
            <person name="Brown T.J."/>
            <person name="Drobniewski F.A."/>
        </authorList>
    </citation>
    <scope>NUCLEOTIDE SEQUENCE [LARGE SCALE GENOMIC DNA]</scope>
    <source>
        <strain evidence="2">112400015</strain>
    </source>
</reference>
<comment type="caution">
    <text evidence="1">The sequence shown here is derived from an EMBL/GenBank/DDBJ whole genome shotgun (WGS) entry which is preliminary data.</text>
</comment>
<dbReference type="Gene3D" id="3.90.25.10">
    <property type="entry name" value="UDP-galactose 4-epimerase, domain 1"/>
    <property type="match status" value="1"/>
</dbReference>
<accession>A0A829C8X1</accession>